<feature type="region of interest" description="Disordered" evidence="3">
    <location>
        <begin position="313"/>
        <end position="337"/>
    </location>
</feature>
<comment type="similarity">
    <text evidence="1 2">Belongs to the pirin family.</text>
</comment>
<evidence type="ECO:0000313" key="6">
    <source>
        <dbReference type="EMBL" id="SFR48185.1"/>
    </source>
</evidence>
<dbReference type="Proteomes" id="UP000199534">
    <property type="component" value="Unassembled WGS sequence"/>
</dbReference>
<dbReference type="EMBL" id="FOYQ01000002">
    <property type="protein sequence ID" value="SFR48185.1"/>
    <property type="molecule type" value="Genomic_DNA"/>
</dbReference>
<accession>A0A1I6H149</accession>
<reference evidence="6 7" key="1">
    <citation type="submission" date="2016-10" db="EMBL/GenBank/DDBJ databases">
        <authorList>
            <person name="de Groot N.N."/>
        </authorList>
    </citation>
    <scope>NUCLEOTIDE SEQUENCE [LARGE SCALE GENOMIC DNA]</scope>
    <source>
        <strain evidence="6 7">DSM 21019</strain>
    </source>
</reference>
<dbReference type="Pfam" id="PF05726">
    <property type="entry name" value="Pirin_C"/>
    <property type="match status" value="1"/>
</dbReference>
<evidence type="ECO:0000256" key="1">
    <source>
        <dbReference type="ARBA" id="ARBA00008416"/>
    </source>
</evidence>
<evidence type="ECO:0008006" key="8">
    <source>
        <dbReference type="Google" id="ProtNLM"/>
    </source>
</evidence>
<evidence type="ECO:0000259" key="4">
    <source>
        <dbReference type="Pfam" id="PF02678"/>
    </source>
</evidence>
<sequence length="337" mass="37431">MANNPIEIFPLGFPWNTPDPFLFCAYHYDQYPEGNNDLGPATGVSGRALGSDFDPNNAWRMYHGKTVPGFPAHPHCGFETITIVTEGLCDHSDSLGAAARFGQGDVQWITTGDGLQHSEMFPLVNQDKPNPLELFQIWLNLPAKSKRVSPYFKMYWKEEVPVVQKGNSSVTLVAGSLDDVQALSPPPDSWAAAPENEVVVAIIDLAAGEQLELPQLGDMANRNLYFFEGESLTLTSHSADDSQTLMKGQGVSLNNEYRTLVGGNVLSRLLWLQGCPINEPVAKYGPFVMNTPEEIQQAMNRFRRTQFGGWPWDQHDPVHRPDKGRFAQFPDGELVEK</sequence>
<evidence type="ECO:0000256" key="3">
    <source>
        <dbReference type="SAM" id="MobiDB-lite"/>
    </source>
</evidence>
<dbReference type="InterPro" id="IPR014710">
    <property type="entry name" value="RmlC-like_jellyroll"/>
</dbReference>
<protein>
    <recommendedName>
        <fullName evidence="8">Pirin</fullName>
    </recommendedName>
</protein>
<feature type="domain" description="Pirin C-terminal" evidence="5">
    <location>
        <begin position="203"/>
        <end position="308"/>
    </location>
</feature>
<dbReference type="InterPro" id="IPR012093">
    <property type="entry name" value="Pirin"/>
</dbReference>
<dbReference type="AlphaFoldDB" id="A0A1I6H149"/>
<dbReference type="PANTHER" id="PTHR13903:SF8">
    <property type="entry name" value="PIRIN"/>
    <property type="match status" value="1"/>
</dbReference>
<evidence type="ECO:0000256" key="2">
    <source>
        <dbReference type="RuleBase" id="RU003457"/>
    </source>
</evidence>
<keyword evidence="7" id="KW-1185">Reference proteome</keyword>
<dbReference type="InterPro" id="IPR008778">
    <property type="entry name" value="Pirin_C_dom"/>
</dbReference>
<dbReference type="PANTHER" id="PTHR13903">
    <property type="entry name" value="PIRIN-RELATED"/>
    <property type="match status" value="1"/>
</dbReference>
<dbReference type="STRING" id="400055.SAMN04490243_2042"/>
<dbReference type="SUPFAM" id="SSF51182">
    <property type="entry name" value="RmlC-like cupins"/>
    <property type="match status" value="1"/>
</dbReference>
<gene>
    <name evidence="6" type="ORF">SAMN04490243_2042</name>
</gene>
<dbReference type="Pfam" id="PF02678">
    <property type="entry name" value="Pirin"/>
    <property type="match status" value="1"/>
</dbReference>
<feature type="domain" description="Pirin N-terminal" evidence="4">
    <location>
        <begin position="61"/>
        <end position="139"/>
    </location>
</feature>
<organism evidence="6 7">
    <name type="scientific">Robiginitalea myxolifaciens</name>
    <dbReference type="NCBI Taxonomy" id="400055"/>
    <lineage>
        <taxon>Bacteria</taxon>
        <taxon>Pseudomonadati</taxon>
        <taxon>Bacteroidota</taxon>
        <taxon>Flavobacteriia</taxon>
        <taxon>Flavobacteriales</taxon>
        <taxon>Flavobacteriaceae</taxon>
        <taxon>Robiginitalea</taxon>
    </lineage>
</organism>
<dbReference type="InterPro" id="IPR011051">
    <property type="entry name" value="RmlC_Cupin_sf"/>
</dbReference>
<dbReference type="InterPro" id="IPR003829">
    <property type="entry name" value="Pirin_N_dom"/>
</dbReference>
<feature type="compositionally biased region" description="Basic and acidic residues" evidence="3">
    <location>
        <begin position="313"/>
        <end position="325"/>
    </location>
</feature>
<evidence type="ECO:0000313" key="7">
    <source>
        <dbReference type="Proteomes" id="UP000199534"/>
    </source>
</evidence>
<dbReference type="OrthoDB" id="321327at2"/>
<dbReference type="RefSeq" id="WP_092982492.1">
    <property type="nucleotide sequence ID" value="NZ_FOYQ01000002.1"/>
</dbReference>
<evidence type="ECO:0000259" key="5">
    <source>
        <dbReference type="Pfam" id="PF05726"/>
    </source>
</evidence>
<dbReference type="Gene3D" id="2.60.120.10">
    <property type="entry name" value="Jelly Rolls"/>
    <property type="match status" value="2"/>
</dbReference>
<proteinExistence type="inferred from homology"/>
<name>A0A1I6H149_9FLAO</name>